<dbReference type="GO" id="GO:0034338">
    <property type="term" value="F:short-chain carboxylesterase activity"/>
    <property type="evidence" value="ECO:0007669"/>
    <property type="project" value="TreeGrafter"/>
</dbReference>
<dbReference type="GO" id="GO:0047372">
    <property type="term" value="F:monoacylglycerol lipase activity"/>
    <property type="evidence" value="ECO:0007669"/>
    <property type="project" value="TreeGrafter"/>
</dbReference>
<dbReference type="InterPro" id="IPR000952">
    <property type="entry name" value="AB_hydrolase_4_CS"/>
</dbReference>
<dbReference type="AlphaFoldDB" id="A0A1W1CE19"/>
<protein>
    <submittedName>
        <fullName evidence="5">Hydrolase, alpha/beta fold family functionally coupled to Phosphoribulokinase</fullName>
    </submittedName>
</protein>
<keyword evidence="5" id="KW-0808">Transferase</keyword>
<organism evidence="5">
    <name type="scientific">hydrothermal vent metagenome</name>
    <dbReference type="NCBI Taxonomy" id="652676"/>
    <lineage>
        <taxon>unclassified sequences</taxon>
        <taxon>metagenomes</taxon>
        <taxon>ecological metagenomes</taxon>
    </lineage>
</organism>
<evidence type="ECO:0000313" key="5">
    <source>
        <dbReference type="EMBL" id="SFV64014.1"/>
    </source>
</evidence>
<keyword evidence="3 5" id="KW-0378">Hydrolase</keyword>
<dbReference type="InterPro" id="IPR000073">
    <property type="entry name" value="AB_hydrolase_1"/>
</dbReference>
<dbReference type="PANTHER" id="PTHR10794">
    <property type="entry name" value="ABHYDROLASE DOMAIN-CONTAINING PROTEIN"/>
    <property type="match status" value="1"/>
</dbReference>
<comment type="similarity">
    <text evidence="1">Belongs to the AB hydrolase superfamily. AB hydrolase 4 family.</text>
</comment>
<feature type="domain" description="AB hydrolase-1" evidence="4">
    <location>
        <begin position="64"/>
        <end position="305"/>
    </location>
</feature>
<dbReference type="SUPFAM" id="SSF53474">
    <property type="entry name" value="alpha/beta-Hydrolases"/>
    <property type="match status" value="1"/>
</dbReference>
<dbReference type="NCBIfam" id="NF008218">
    <property type="entry name" value="PRK10985.1"/>
    <property type="match status" value="1"/>
</dbReference>
<dbReference type="PIRSF" id="PIRSF005211">
    <property type="entry name" value="Ab_hydro_YheT"/>
    <property type="match status" value="1"/>
</dbReference>
<sequence>MIDSPAPFIPAFGLGSGHAQTLYPALCRREVAPQIDRERFELDDGDFVDCFWHKRDDIESSRGIVVLFHGLEGSFDSPYIQGMMRRLGEDGYSSVLMHFRGCSGEDNRLHYSYHSGKTDDAKAWIEELMGRYPNSPIHTIGYSLGGNMMLKLLGEYSDTSPIKSAISISAPLRLDICADRIDRGFSKIYQKHLMRSLTKSLVSKYERHDMESYIGIDADSVKTIETFWEFDDIYTARVNGFSSAQEYYSASSAIGYLKDIKIPTLIIQALDDPFMTPEILPKKEEISSSIELEVYPHGGHVGFVSGTIYRPIYWLEGRISRFLLLHNKTL</sequence>
<accession>A0A1W1CE19</accession>
<keyword evidence="5" id="KW-0418">Kinase</keyword>
<dbReference type="InterPro" id="IPR050960">
    <property type="entry name" value="AB_hydrolase_4_sf"/>
</dbReference>
<reference evidence="5" key="1">
    <citation type="submission" date="2016-10" db="EMBL/GenBank/DDBJ databases">
        <authorList>
            <person name="de Groot N.N."/>
        </authorList>
    </citation>
    <scope>NUCLEOTIDE SEQUENCE</scope>
</reference>
<evidence type="ECO:0000256" key="3">
    <source>
        <dbReference type="ARBA" id="ARBA00022801"/>
    </source>
</evidence>
<dbReference type="PANTHER" id="PTHR10794:SF94">
    <property type="entry name" value="ESTERASE YHET-RELATED"/>
    <property type="match status" value="1"/>
</dbReference>
<evidence type="ECO:0000256" key="2">
    <source>
        <dbReference type="ARBA" id="ARBA00022487"/>
    </source>
</evidence>
<dbReference type="PROSITE" id="PS01133">
    <property type="entry name" value="UPF0017"/>
    <property type="match status" value="1"/>
</dbReference>
<dbReference type="InterPro" id="IPR029058">
    <property type="entry name" value="AB_hydrolase_fold"/>
</dbReference>
<gene>
    <name evidence="5" type="ORF">MNB_SV-6-254</name>
</gene>
<dbReference type="GO" id="GO:0016301">
    <property type="term" value="F:kinase activity"/>
    <property type="evidence" value="ECO:0007669"/>
    <property type="project" value="UniProtKB-KW"/>
</dbReference>
<dbReference type="InterPro" id="IPR012020">
    <property type="entry name" value="ABHD4"/>
</dbReference>
<dbReference type="EMBL" id="FPHC01000069">
    <property type="protein sequence ID" value="SFV64014.1"/>
    <property type="molecule type" value="Genomic_DNA"/>
</dbReference>
<dbReference type="Pfam" id="PF00561">
    <property type="entry name" value="Abhydrolase_1"/>
    <property type="match status" value="1"/>
</dbReference>
<evidence type="ECO:0000256" key="1">
    <source>
        <dbReference type="ARBA" id="ARBA00010884"/>
    </source>
</evidence>
<dbReference type="Gene3D" id="3.40.50.1820">
    <property type="entry name" value="alpha/beta hydrolase"/>
    <property type="match status" value="1"/>
</dbReference>
<keyword evidence="2" id="KW-0719">Serine esterase</keyword>
<proteinExistence type="inferred from homology"/>
<name>A0A1W1CE19_9ZZZZ</name>
<evidence type="ECO:0000259" key="4">
    <source>
        <dbReference type="Pfam" id="PF00561"/>
    </source>
</evidence>